<feature type="transmembrane region" description="Helical" evidence="9">
    <location>
        <begin position="506"/>
        <end position="527"/>
    </location>
</feature>
<dbReference type="CDD" id="cd06582">
    <property type="entry name" value="TM_PBP1_LivH_like"/>
    <property type="match status" value="1"/>
</dbReference>
<feature type="transmembrane region" description="Helical" evidence="9">
    <location>
        <begin position="145"/>
        <end position="162"/>
    </location>
</feature>
<dbReference type="InterPro" id="IPR043428">
    <property type="entry name" value="LivM-like"/>
</dbReference>
<feature type="transmembrane region" description="Helical" evidence="9">
    <location>
        <begin position="6"/>
        <end position="27"/>
    </location>
</feature>
<dbReference type="InterPro" id="IPR052157">
    <property type="entry name" value="BCAA_transport_permease"/>
</dbReference>
<dbReference type="InterPro" id="IPR001851">
    <property type="entry name" value="ABC_transp_permease"/>
</dbReference>
<keyword evidence="11" id="KW-1185">Reference proteome</keyword>
<feature type="transmembrane region" description="Helical" evidence="9">
    <location>
        <begin position="386"/>
        <end position="406"/>
    </location>
</feature>
<dbReference type="CDD" id="cd06581">
    <property type="entry name" value="TM_PBP1_LivM_like"/>
    <property type="match status" value="1"/>
</dbReference>
<feature type="transmembrane region" description="Helical" evidence="9">
    <location>
        <begin position="229"/>
        <end position="251"/>
    </location>
</feature>
<dbReference type="EMBL" id="JAMOIM010000002">
    <property type="protein sequence ID" value="MCW6507205.1"/>
    <property type="molecule type" value="Genomic_DNA"/>
</dbReference>
<keyword evidence="6 9" id="KW-1133">Transmembrane helix</keyword>
<accession>A0AA42CLD8</accession>
<feature type="transmembrane region" description="Helical" evidence="9">
    <location>
        <begin position="457"/>
        <end position="485"/>
    </location>
</feature>
<feature type="transmembrane region" description="Helical" evidence="9">
    <location>
        <begin position="34"/>
        <end position="51"/>
    </location>
</feature>
<organism evidence="10 11">
    <name type="scientific">Lichenifustis flavocetrariae</name>
    <dbReference type="NCBI Taxonomy" id="2949735"/>
    <lineage>
        <taxon>Bacteria</taxon>
        <taxon>Pseudomonadati</taxon>
        <taxon>Pseudomonadota</taxon>
        <taxon>Alphaproteobacteria</taxon>
        <taxon>Hyphomicrobiales</taxon>
        <taxon>Lichenihabitantaceae</taxon>
        <taxon>Lichenifustis</taxon>
    </lineage>
</organism>
<name>A0AA42CLD8_9HYPH</name>
<reference evidence="10" key="1">
    <citation type="submission" date="2022-05" db="EMBL/GenBank/DDBJ databases">
        <authorList>
            <person name="Pankratov T."/>
        </authorList>
    </citation>
    <scope>NUCLEOTIDE SEQUENCE</scope>
    <source>
        <strain evidence="10">BP6-180914</strain>
    </source>
</reference>
<feature type="transmembrane region" description="Helical" evidence="9">
    <location>
        <begin position="63"/>
        <end position="86"/>
    </location>
</feature>
<feature type="transmembrane region" description="Helical" evidence="9">
    <location>
        <begin position="98"/>
        <end position="117"/>
    </location>
</feature>
<comment type="caution">
    <text evidence="10">The sequence shown here is derived from an EMBL/GenBank/DDBJ whole genome shotgun (WGS) entry which is preliminary data.</text>
</comment>
<evidence type="ECO:0000256" key="9">
    <source>
        <dbReference type="SAM" id="Phobius"/>
    </source>
</evidence>
<evidence type="ECO:0000256" key="4">
    <source>
        <dbReference type="ARBA" id="ARBA00022692"/>
    </source>
</evidence>
<keyword evidence="5" id="KW-0029">Amino-acid transport</keyword>
<comment type="similarity">
    <text evidence="8">Belongs to the binding-protein-dependent transport system permease family. LivHM subfamily.</text>
</comment>
<dbReference type="GO" id="GO:0005886">
    <property type="term" value="C:plasma membrane"/>
    <property type="evidence" value="ECO:0007669"/>
    <property type="project" value="UniProtKB-SubCell"/>
</dbReference>
<dbReference type="Proteomes" id="UP001165667">
    <property type="component" value="Unassembled WGS sequence"/>
</dbReference>
<dbReference type="PANTHER" id="PTHR11795:SF442">
    <property type="entry name" value="ABC TRANSPORTER ATP-BINDING PROTEIN"/>
    <property type="match status" value="1"/>
</dbReference>
<sequence>MALYLAQFLTGLAGAASLFLVASGLSIIFGVTRVVNFAHGAFYMVGAYVAYTLTERFEGAIGFWGGIVLSVLVVAALGGLVEILLLRRIYHAPDLFQLLATFGLTLMAEDLVVIIWGPEDLVGPRAPGLKGAVEVLGQAVPSYDLVLIALGPLVLGALWLLFHRTRFGILVRAATQDRDMVAALGVNQKWLFTAVFCLGVGLAALGGALQIPRDAVNHAMDLTVIVEAFVVVVIGGLGSVGGAFLASLLVAELNAFGILVLPGVSLVLVFVVMAVVLVLRPNGLLGRAEAPARGTGQMSSRPWRPLDAKAQFIALVAVAVAALLPLWLGPYGLAVGAEMLIFALFAMSLQFLMSTGGLASFGHAAYFGLGAYGAALAVKSLGWPMIPALGCGVMLGLAGAALFGWFCVRLAGVYFAMLTLAFAQIAWSAAFQWTAVTGGDNGLLGSWPDAWAASPRAFYWLSLAVAVGGIGALRILTFSPFGYGLRAVRDSSLRAEAIGIGRRHTQWVCFIVAGGFAALAGGLFAFLKGSVFPDALGIPTSVDGLVMVLLGGVGTVSGSVLGAVVYKALSVWLISQTDYSKLVLGAAIVGLVVLFPSGIGGFFSAWAGRRRVSTRATAAAPVEAAE</sequence>
<evidence type="ECO:0000256" key="5">
    <source>
        <dbReference type="ARBA" id="ARBA00022970"/>
    </source>
</evidence>
<evidence type="ECO:0000256" key="1">
    <source>
        <dbReference type="ARBA" id="ARBA00004651"/>
    </source>
</evidence>
<evidence type="ECO:0000256" key="6">
    <source>
        <dbReference type="ARBA" id="ARBA00022989"/>
    </source>
</evidence>
<protein>
    <submittedName>
        <fullName evidence="10">ABC transporter permease</fullName>
    </submittedName>
</protein>
<feature type="transmembrane region" description="Helical" evidence="9">
    <location>
        <begin position="190"/>
        <end position="209"/>
    </location>
</feature>
<feature type="transmembrane region" description="Helical" evidence="9">
    <location>
        <begin position="413"/>
        <end position="437"/>
    </location>
</feature>
<feature type="transmembrane region" description="Helical" evidence="9">
    <location>
        <begin position="310"/>
        <end position="328"/>
    </location>
</feature>
<evidence type="ECO:0000256" key="8">
    <source>
        <dbReference type="ARBA" id="ARBA00037998"/>
    </source>
</evidence>
<feature type="transmembrane region" description="Helical" evidence="9">
    <location>
        <begin position="340"/>
        <end position="366"/>
    </location>
</feature>
<feature type="transmembrane region" description="Helical" evidence="9">
    <location>
        <begin position="582"/>
        <end position="607"/>
    </location>
</feature>
<dbReference type="AlphaFoldDB" id="A0AA42CLD8"/>
<keyword evidence="7 9" id="KW-0472">Membrane</keyword>
<dbReference type="RefSeq" id="WP_282583575.1">
    <property type="nucleotide sequence ID" value="NZ_JAMOIM010000002.1"/>
</dbReference>
<comment type="subcellular location">
    <subcellularLocation>
        <location evidence="1">Cell membrane</location>
        <topology evidence="1">Multi-pass membrane protein</topology>
    </subcellularLocation>
</comment>
<evidence type="ECO:0000313" key="11">
    <source>
        <dbReference type="Proteomes" id="UP001165667"/>
    </source>
</evidence>
<feature type="transmembrane region" description="Helical" evidence="9">
    <location>
        <begin position="258"/>
        <end position="279"/>
    </location>
</feature>
<keyword evidence="3" id="KW-1003">Cell membrane</keyword>
<evidence type="ECO:0000313" key="10">
    <source>
        <dbReference type="EMBL" id="MCW6507205.1"/>
    </source>
</evidence>
<dbReference type="GO" id="GO:0006865">
    <property type="term" value="P:amino acid transport"/>
    <property type="evidence" value="ECO:0007669"/>
    <property type="project" value="UniProtKB-KW"/>
</dbReference>
<dbReference type="GO" id="GO:0015658">
    <property type="term" value="F:branched-chain amino acid transmembrane transporter activity"/>
    <property type="evidence" value="ECO:0007669"/>
    <property type="project" value="InterPro"/>
</dbReference>
<dbReference type="Pfam" id="PF02653">
    <property type="entry name" value="BPD_transp_2"/>
    <property type="match status" value="2"/>
</dbReference>
<evidence type="ECO:0000256" key="2">
    <source>
        <dbReference type="ARBA" id="ARBA00022448"/>
    </source>
</evidence>
<evidence type="ECO:0000256" key="3">
    <source>
        <dbReference type="ARBA" id="ARBA00022475"/>
    </source>
</evidence>
<feature type="transmembrane region" description="Helical" evidence="9">
    <location>
        <begin position="547"/>
        <end position="570"/>
    </location>
</feature>
<evidence type="ECO:0000256" key="7">
    <source>
        <dbReference type="ARBA" id="ARBA00023136"/>
    </source>
</evidence>
<keyword evidence="2" id="KW-0813">Transport</keyword>
<gene>
    <name evidence="10" type="ORF">M8523_04145</name>
</gene>
<proteinExistence type="inferred from homology"/>
<dbReference type="PANTHER" id="PTHR11795">
    <property type="entry name" value="BRANCHED-CHAIN AMINO ACID TRANSPORT SYSTEM PERMEASE PROTEIN LIVH"/>
    <property type="match status" value="1"/>
</dbReference>
<keyword evidence="4 9" id="KW-0812">Transmembrane</keyword>